<proteinExistence type="predicted"/>
<dbReference type="EMBL" id="JAVFKD010000012">
    <property type="protein sequence ID" value="KAK5992508.1"/>
    <property type="molecule type" value="Genomic_DNA"/>
</dbReference>
<dbReference type="InterPro" id="IPR029058">
    <property type="entry name" value="AB_hydrolase_fold"/>
</dbReference>
<feature type="region of interest" description="Disordered" evidence="1">
    <location>
        <begin position="442"/>
        <end position="565"/>
    </location>
</feature>
<feature type="region of interest" description="Disordered" evidence="1">
    <location>
        <begin position="1"/>
        <end position="45"/>
    </location>
</feature>
<feature type="compositionally biased region" description="Polar residues" evidence="1">
    <location>
        <begin position="480"/>
        <end position="501"/>
    </location>
</feature>
<dbReference type="InterPro" id="IPR050228">
    <property type="entry name" value="Carboxylesterase_BioH"/>
</dbReference>
<feature type="region of interest" description="Disordered" evidence="1">
    <location>
        <begin position="750"/>
        <end position="836"/>
    </location>
</feature>
<organism evidence="2 3">
    <name type="scientific">Cladobotryum mycophilum</name>
    <dbReference type="NCBI Taxonomy" id="491253"/>
    <lineage>
        <taxon>Eukaryota</taxon>
        <taxon>Fungi</taxon>
        <taxon>Dikarya</taxon>
        <taxon>Ascomycota</taxon>
        <taxon>Pezizomycotina</taxon>
        <taxon>Sordariomycetes</taxon>
        <taxon>Hypocreomycetidae</taxon>
        <taxon>Hypocreales</taxon>
        <taxon>Hypocreaceae</taxon>
        <taxon>Cladobotryum</taxon>
    </lineage>
</organism>
<evidence type="ECO:0000256" key="1">
    <source>
        <dbReference type="SAM" id="MobiDB-lite"/>
    </source>
</evidence>
<name>A0ABR0SK60_9HYPO</name>
<evidence type="ECO:0000313" key="2">
    <source>
        <dbReference type="EMBL" id="KAK5992508.1"/>
    </source>
</evidence>
<dbReference type="Proteomes" id="UP001338125">
    <property type="component" value="Unassembled WGS sequence"/>
</dbReference>
<accession>A0ABR0SK60</accession>
<feature type="compositionally biased region" description="Low complexity" evidence="1">
    <location>
        <begin position="776"/>
        <end position="786"/>
    </location>
</feature>
<sequence length="836" mass="91309">MANLGRGPPSWGAPFYSVPETHGAAERSNNDSAGTRWAREQQGNREAYHRRTTFYVNGEWQSSDNPDKPAYMTGQMYVEKLEPVHESEDLPIILIHDDFHTGQSFITKPDGKPGWATFFLNQGYTLYIPDLPYIGRSNYITPSLLQSVDLADQVQYMSAQVIERELTGPAKFEPRGWVRAALHDKFPGTGQRNDPIFDNYVAGLAPMIPRKPERETLAQQGLNALLKRTGKAILIGVGTGAVAAWLAADIQPESVDKVIAIEPTGPPFGVTYEERRGFRVYTPFVKHSNKLRPYGLSEIPLTYDPPANQEDFFNNVPPLPTEVCFRKDRKGSVVRQVGLGILNDDPDSSMGQQADINQKNNVRQLIQLKKMKHLMITSEASSHTTYDWQTLTFLRDAGVRVAWIPLEKGRIRGNGHLMFLETNSDRIASMIDEWIKREREAEEDEWSVVPPRAPANASSLSALSRPSASGGGSAAGGHNGQDNTQTGCLFNRGMATNNSAGHHQHRQIEQTRQGGGATQPPVDAQDIQQMGRLSHQGQQTMMHNPTQSFGISSTSGVTSHTQSPILDTDQGMTYGNLVPTGPFPTTAVAGNTITPNASGNMTYTRSTIQNGVQGTAYGNSVPTGPPPAAIASNGTNLNLAPSNATSNRTYRGVSTGNIAGSWDNARNVPFYQNNAFVNHGNAQEFPSPNKNETGFQSYGYQTGQEAIQHTSSFPGNVINDNNMAQNVLPWTEDNNQAVLNNHSANVESAFRQPPQNSANDRPPTSTPQLQQVGMYPSPSSFGPPSASGGGGSNARGYGHQAVQVTPTRRPRQLMEPMELCDGANSSNLSFQERLRQ</sequence>
<feature type="compositionally biased region" description="Gly residues" evidence="1">
    <location>
        <begin position="469"/>
        <end position="479"/>
    </location>
</feature>
<feature type="compositionally biased region" description="Polar residues" evidence="1">
    <location>
        <begin position="535"/>
        <end position="565"/>
    </location>
</feature>
<dbReference type="Gene3D" id="3.40.50.1820">
    <property type="entry name" value="alpha/beta hydrolase"/>
    <property type="match status" value="1"/>
</dbReference>
<evidence type="ECO:0000313" key="3">
    <source>
        <dbReference type="Proteomes" id="UP001338125"/>
    </source>
</evidence>
<dbReference type="SUPFAM" id="SSF53474">
    <property type="entry name" value="alpha/beta-Hydrolases"/>
    <property type="match status" value="1"/>
</dbReference>
<feature type="compositionally biased region" description="Low complexity" evidence="1">
    <location>
        <begin position="454"/>
        <end position="468"/>
    </location>
</feature>
<protein>
    <submittedName>
        <fullName evidence="2">Secreted lipase</fullName>
    </submittedName>
</protein>
<dbReference type="PANTHER" id="PTHR43194">
    <property type="entry name" value="HYDROLASE ALPHA/BETA FOLD FAMILY"/>
    <property type="match status" value="1"/>
</dbReference>
<gene>
    <name evidence="2" type="ORF">PT974_05919</name>
</gene>
<comment type="caution">
    <text evidence="2">The sequence shown here is derived from an EMBL/GenBank/DDBJ whole genome shotgun (WGS) entry which is preliminary data.</text>
</comment>
<keyword evidence="3" id="KW-1185">Reference proteome</keyword>
<feature type="compositionally biased region" description="Polar residues" evidence="1">
    <location>
        <begin position="753"/>
        <end position="771"/>
    </location>
</feature>
<dbReference type="PANTHER" id="PTHR43194:SF4">
    <property type="entry name" value="AB HYDROLASE-1 DOMAIN-CONTAINING PROTEIN"/>
    <property type="match status" value="1"/>
</dbReference>
<reference evidence="2 3" key="1">
    <citation type="submission" date="2024-01" db="EMBL/GenBank/DDBJ databases">
        <title>Complete genome of Cladobotryum mycophilum ATHUM6906.</title>
        <authorList>
            <person name="Christinaki A.C."/>
            <person name="Myridakis A.I."/>
            <person name="Kouvelis V.N."/>
        </authorList>
    </citation>
    <scope>NUCLEOTIDE SEQUENCE [LARGE SCALE GENOMIC DNA]</scope>
    <source>
        <strain evidence="2 3">ATHUM6906</strain>
    </source>
</reference>